<comment type="caution">
    <text evidence="1">The sequence shown here is derived from an EMBL/GenBank/DDBJ whole genome shotgun (WGS) entry which is preliminary data.</text>
</comment>
<gene>
    <name evidence="1" type="primary">FAAH_3</name>
    <name evidence="1" type="ORF">CK203_016039</name>
</gene>
<dbReference type="AlphaFoldDB" id="A0A438JMY9"/>
<protein>
    <submittedName>
        <fullName evidence="1">Fatty acid amide hydrolase</fullName>
    </submittedName>
</protein>
<evidence type="ECO:0000313" key="2">
    <source>
        <dbReference type="Proteomes" id="UP000288805"/>
    </source>
</evidence>
<proteinExistence type="predicted"/>
<sequence length="64" mass="7213">MHPCWSNWHGRRLMYYHMEIFKNVDIIVTPTTGMTAPIISPSALKFGESNLQVGGQLFPFAACT</sequence>
<dbReference type="EMBL" id="QGNW01000035">
    <property type="protein sequence ID" value="RVX10294.1"/>
    <property type="molecule type" value="Genomic_DNA"/>
</dbReference>
<dbReference type="Proteomes" id="UP000288805">
    <property type="component" value="Unassembled WGS sequence"/>
</dbReference>
<accession>A0A438JMY9</accession>
<dbReference type="GO" id="GO:0016787">
    <property type="term" value="F:hydrolase activity"/>
    <property type="evidence" value="ECO:0007669"/>
    <property type="project" value="UniProtKB-KW"/>
</dbReference>
<evidence type="ECO:0000313" key="1">
    <source>
        <dbReference type="EMBL" id="RVX10294.1"/>
    </source>
</evidence>
<keyword evidence="1" id="KW-0378">Hydrolase</keyword>
<organism evidence="1 2">
    <name type="scientific">Vitis vinifera</name>
    <name type="common">Grape</name>
    <dbReference type="NCBI Taxonomy" id="29760"/>
    <lineage>
        <taxon>Eukaryota</taxon>
        <taxon>Viridiplantae</taxon>
        <taxon>Streptophyta</taxon>
        <taxon>Embryophyta</taxon>
        <taxon>Tracheophyta</taxon>
        <taxon>Spermatophyta</taxon>
        <taxon>Magnoliopsida</taxon>
        <taxon>eudicotyledons</taxon>
        <taxon>Gunneridae</taxon>
        <taxon>Pentapetalae</taxon>
        <taxon>rosids</taxon>
        <taxon>Vitales</taxon>
        <taxon>Vitaceae</taxon>
        <taxon>Viteae</taxon>
        <taxon>Vitis</taxon>
    </lineage>
</organism>
<reference evidence="1 2" key="1">
    <citation type="journal article" date="2018" name="PLoS Genet.">
        <title>Population sequencing reveals clonal diversity and ancestral inbreeding in the grapevine cultivar Chardonnay.</title>
        <authorList>
            <person name="Roach M.J."/>
            <person name="Johnson D.L."/>
            <person name="Bohlmann J."/>
            <person name="van Vuuren H.J."/>
            <person name="Jones S.J."/>
            <person name="Pretorius I.S."/>
            <person name="Schmidt S.A."/>
            <person name="Borneman A.R."/>
        </authorList>
    </citation>
    <scope>NUCLEOTIDE SEQUENCE [LARGE SCALE GENOMIC DNA]</scope>
    <source>
        <strain evidence="2">cv. Chardonnay</strain>
        <tissue evidence="1">Leaf</tissue>
    </source>
</reference>
<name>A0A438JMY9_VITVI</name>